<proteinExistence type="inferred from homology"/>
<sequence length="160" mass="17468">MSDKDFTRTITVDRTPDQAWAAINDVRGWWSRTADGGSGTVGDSYVFDVPGVHHCRMTTVEAEPGRRLVWRVSDAFLAFVDDTAEWEGTTVEFDLTPRPGGTEIRFTHVGLAPRAECYEVCADAWNGFVTDSLRGLLETGAGAPMTGTEQIDVAALRRAG</sequence>
<name>A0ABW6PQI7_9NOCA</name>
<evidence type="ECO:0000313" key="4">
    <source>
        <dbReference type="Proteomes" id="UP001601444"/>
    </source>
</evidence>
<dbReference type="SUPFAM" id="SSF55961">
    <property type="entry name" value="Bet v1-like"/>
    <property type="match status" value="1"/>
</dbReference>
<feature type="domain" description="Activator of Hsp90 ATPase homologue 1/2-like C-terminal" evidence="2">
    <location>
        <begin position="19"/>
        <end position="138"/>
    </location>
</feature>
<dbReference type="Proteomes" id="UP001601444">
    <property type="component" value="Unassembled WGS sequence"/>
</dbReference>
<evidence type="ECO:0000313" key="3">
    <source>
        <dbReference type="EMBL" id="MFF0544675.1"/>
    </source>
</evidence>
<protein>
    <submittedName>
        <fullName evidence="3">SRPBCC domain-containing protein</fullName>
    </submittedName>
</protein>
<evidence type="ECO:0000259" key="2">
    <source>
        <dbReference type="Pfam" id="PF08327"/>
    </source>
</evidence>
<dbReference type="CDD" id="cd07814">
    <property type="entry name" value="SRPBCC_CalC_Aha1-like"/>
    <property type="match status" value="1"/>
</dbReference>
<dbReference type="EMBL" id="JBIAMX010000010">
    <property type="protein sequence ID" value="MFF0544675.1"/>
    <property type="molecule type" value="Genomic_DNA"/>
</dbReference>
<dbReference type="InterPro" id="IPR023393">
    <property type="entry name" value="START-like_dom_sf"/>
</dbReference>
<dbReference type="InterPro" id="IPR013538">
    <property type="entry name" value="ASHA1/2-like_C"/>
</dbReference>
<accession>A0ABW6PQI7</accession>
<reference evidence="3 4" key="1">
    <citation type="submission" date="2024-10" db="EMBL/GenBank/DDBJ databases">
        <title>The Natural Products Discovery Center: Release of the First 8490 Sequenced Strains for Exploring Actinobacteria Biosynthetic Diversity.</title>
        <authorList>
            <person name="Kalkreuter E."/>
            <person name="Kautsar S.A."/>
            <person name="Yang D."/>
            <person name="Bader C.D."/>
            <person name="Teijaro C.N."/>
            <person name="Fluegel L."/>
            <person name="Davis C.M."/>
            <person name="Simpson J.R."/>
            <person name="Lauterbach L."/>
            <person name="Steele A.D."/>
            <person name="Gui C."/>
            <person name="Meng S."/>
            <person name="Li G."/>
            <person name="Viehrig K."/>
            <person name="Ye F."/>
            <person name="Su P."/>
            <person name="Kiefer A.F."/>
            <person name="Nichols A."/>
            <person name="Cepeda A.J."/>
            <person name="Yan W."/>
            <person name="Fan B."/>
            <person name="Jiang Y."/>
            <person name="Adhikari A."/>
            <person name="Zheng C.-J."/>
            <person name="Schuster L."/>
            <person name="Cowan T.M."/>
            <person name="Smanski M.J."/>
            <person name="Chevrette M.G."/>
            <person name="De Carvalho L.P.S."/>
            <person name="Shen B."/>
        </authorList>
    </citation>
    <scope>NUCLEOTIDE SEQUENCE [LARGE SCALE GENOMIC DNA]</scope>
    <source>
        <strain evidence="3 4">NPDC004045</strain>
    </source>
</reference>
<keyword evidence="4" id="KW-1185">Reference proteome</keyword>
<gene>
    <name evidence="3" type="ORF">ACFYTF_17755</name>
</gene>
<dbReference type="Gene3D" id="3.30.530.20">
    <property type="match status" value="1"/>
</dbReference>
<organism evidence="3 4">
    <name type="scientific">Nocardia thailandica</name>
    <dbReference type="NCBI Taxonomy" id="257275"/>
    <lineage>
        <taxon>Bacteria</taxon>
        <taxon>Bacillati</taxon>
        <taxon>Actinomycetota</taxon>
        <taxon>Actinomycetes</taxon>
        <taxon>Mycobacteriales</taxon>
        <taxon>Nocardiaceae</taxon>
        <taxon>Nocardia</taxon>
    </lineage>
</organism>
<dbReference type="RefSeq" id="WP_043658849.1">
    <property type="nucleotide sequence ID" value="NZ_JBIAMX010000010.1"/>
</dbReference>
<evidence type="ECO:0000256" key="1">
    <source>
        <dbReference type="ARBA" id="ARBA00006817"/>
    </source>
</evidence>
<comment type="similarity">
    <text evidence="1">Belongs to the AHA1 family.</text>
</comment>
<comment type="caution">
    <text evidence="3">The sequence shown here is derived from an EMBL/GenBank/DDBJ whole genome shotgun (WGS) entry which is preliminary data.</text>
</comment>
<dbReference type="Pfam" id="PF08327">
    <property type="entry name" value="AHSA1"/>
    <property type="match status" value="1"/>
</dbReference>